<dbReference type="InterPro" id="IPR003728">
    <property type="entry name" value="Ribosome_maturation_RimP"/>
</dbReference>
<dbReference type="HAMAP" id="MF_01077">
    <property type="entry name" value="RimP"/>
    <property type="match status" value="1"/>
</dbReference>
<dbReference type="Pfam" id="PF17384">
    <property type="entry name" value="DUF150_C"/>
    <property type="match status" value="1"/>
</dbReference>
<comment type="function">
    <text evidence="3">Required for maturation of 30S ribosomal subunits.</text>
</comment>
<keyword evidence="2 3" id="KW-0690">Ribosome biogenesis</keyword>
<evidence type="ECO:0000256" key="1">
    <source>
        <dbReference type="ARBA" id="ARBA00022490"/>
    </source>
</evidence>
<dbReference type="Proteomes" id="UP001304683">
    <property type="component" value="Chromosome"/>
</dbReference>
<name>A0ABZ0QTF2_9FIRM</name>
<sequence length="153" mass="17039">MSNRKVEAAVEAVAAPLAEARGLVLLDVEYQREGRRWFLRCVVDRPGGVTMDECAAFSEALDPVLEGVAGLDEDVVVEVMSPGLDRTLRNDREFAWFRGREVEVTTYRPVEGRRHFLGRLEGLEDGAVVVTDAEGSHRIPRDAVAKARLHVRI</sequence>
<dbReference type="Gene3D" id="2.30.30.180">
    <property type="entry name" value="Ribosome maturation factor RimP, C-terminal domain"/>
    <property type="match status" value="1"/>
</dbReference>
<keyword evidence="1 3" id="KW-0963">Cytoplasm</keyword>
<dbReference type="EMBL" id="CP132508">
    <property type="protein sequence ID" value="WPD20002.1"/>
    <property type="molecule type" value="Genomic_DNA"/>
</dbReference>
<reference evidence="6 7" key="1">
    <citation type="submission" date="2023-08" db="EMBL/GenBank/DDBJ databases">
        <title>Genome sequence of Thermaerobacter compostii strain Ins1, a spore-forming filamentous bacterium isolated from a deep geothermal reservoir.</title>
        <authorList>
            <person name="Bregnard D."/>
            <person name="Gonzalez D."/>
            <person name="Junier P."/>
        </authorList>
    </citation>
    <scope>NUCLEOTIDE SEQUENCE [LARGE SCALE GENOMIC DNA]</scope>
    <source>
        <strain evidence="6 7">Ins1</strain>
    </source>
</reference>
<comment type="subcellular location">
    <subcellularLocation>
        <location evidence="3">Cytoplasm</location>
    </subcellularLocation>
</comment>
<dbReference type="SUPFAM" id="SSF74942">
    <property type="entry name" value="YhbC-like, C-terminal domain"/>
    <property type="match status" value="1"/>
</dbReference>
<dbReference type="InterPro" id="IPR028989">
    <property type="entry name" value="RimP_N"/>
</dbReference>
<accession>A0ABZ0QTF2</accession>
<dbReference type="PANTHER" id="PTHR33867">
    <property type="entry name" value="RIBOSOME MATURATION FACTOR RIMP"/>
    <property type="match status" value="1"/>
</dbReference>
<evidence type="ECO:0000256" key="2">
    <source>
        <dbReference type="ARBA" id="ARBA00022517"/>
    </source>
</evidence>
<proteinExistence type="inferred from homology"/>
<protein>
    <recommendedName>
        <fullName evidence="3">Ribosome maturation factor RimP</fullName>
    </recommendedName>
</protein>
<keyword evidence="7" id="KW-1185">Reference proteome</keyword>
<dbReference type="SUPFAM" id="SSF75420">
    <property type="entry name" value="YhbC-like, N-terminal domain"/>
    <property type="match status" value="1"/>
</dbReference>
<feature type="domain" description="Ribosome maturation factor RimP C-terminal" evidence="5">
    <location>
        <begin position="88"/>
        <end position="152"/>
    </location>
</feature>
<evidence type="ECO:0000259" key="4">
    <source>
        <dbReference type="Pfam" id="PF02576"/>
    </source>
</evidence>
<dbReference type="InterPro" id="IPR036847">
    <property type="entry name" value="RimP_C_sf"/>
</dbReference>
<dbReference type="InterPro" id="IPR028998">
    <property type="entry name" value="RimP_C"/>
</dbReference>
<evidence type="ECO:0000256" key="3">
    <source>
        <dbReference type="HAMAP-Rule" id="MF_01077"/>
    </source>
</evidence>
<dbReference type="Gene3D" id="3.30.300.70">
    <property type="entry name" value="RimP-like superfamily, N-terminal"/>
    <property type="match status" value="1"/>
</dbReference>
<gene>
    <name evidence="3" type="primary">rimP</name>
    <name evidence="6" type="ORF">Q5761_04985</name>
</gene>
<dbReference type="InterPro" id="IPR035956">
    <property type="entry name" value="RimP_N_sf"/>
</dbReference>
<dbReference type="Pfam" id="PF02576">
    <property type="entry name" value="RimP_N"/>
    <property type="match status" value="1"/>
</dbReference>
<feature type="domain" description="Ribosome maturation factor RimP N-terminal" evidence="4">
    <location>
        <begin position="14"/>
        <end position="85"/>
    </location>
</feature>
<evidence type="ECO:0000313" key="6">
    <source>
        <dbReference type="EMBL" id="WPD20002.1"/>
    </source>
</evidence>
<dbReference type="CDD" id="cd01734">
    <property type="entry name" value="YlxS_C"/>
    <property type="match status" value="1"/>
</dbReference>
<evidence type="ECO:0000259" key="5">
    <source>
        <dbReference type="Pfam" id="PF17384"/>
    </source>
</evidence>
<organism evidence="6 7">
    <name type="scientific">Thermaerobacter composti</name>
    <dbReference type="NCBI Taxonomy" id="554949"/>
    <lineage>
        <taxon>Bacteria</taxon>
        <taxon>Bacillati</taxon>
        <taxon>Bacillota</taxon>
        <taxon>Clostridia</taxon>
        <taxon>Eubacteriales</taxon>
        <taxon>Clostridiales Family XVII. Incertae Sedis</taxon>
        <taxon>Thermaerobacter</taxon>
    </lineage>
</organism>
<evidence type="ECO:0000313" key="7">
    <source>
        <dbReference type="Proteomes" id="UP001304683"/>
    </source>
</evidence>
<comment type="similarity">
    <text evidence="3">Belongs to the RimP family.</text>
</comment>
<dbReference type="RefSeq" id="WP_135225341.1">
    <property type="nucleotide sequence ID" value="NZ_CP132508.1"/>
</dbReference>
<dbReference type="PANTHER" id="PTHR33867:SF1">
    <property type="entry name" value="RIBOSOME MATURATION FACTOR RIMP"/>
    <property type="match status" value="1"/>
</dbReference>